<dbReference type="Pfam" id="PF00675">
    <property type="entry name" value="Peptidase_M16"/>
    <property type="match status" value="1"/>
</dbReference>
<dbReference type="RefSeq" id="WP_004448176.1">
    <property type="nucleotide sequence ID" value="NZ_ADVE02000001.1"/>
</dbReference>
<organism evidence="3 4">
    <name type="scientific">Methylosinus trichosporium (strain ATCC 35070 / NCIMB 11131 / UNIQEM 75 / OB3b)</name>
    <dbReference type="NCBI Taxonomy" id="595536"/>
    <lineage>
        <taxon>Bacteria</taxon>
        <taxon>Pseudomonadati</taxon>
        <taxon>Pseudomonadota</taxon>
        <taxon>Alphaproteobacteria</taxon>
        <taxon>Hyphomicrobiales</taxon>
        <taxon>Methylocystaceae</taxon>
        <taxon>Methylosinus</taxon>
    </lineage>
</organism>
<gene>
    <name evidence="3" type="ORF">CQW49_09050</name>
</gene>
<feature type="domain" description="Peptidase M16 C-terminal" evidence="2">
    <location>
        <begin position="179"/>
        <end position="355"/>
    </location>
</feature>
<dbReference type="InterPro" id="IPR050361">
    <property type="entry name" value="MPP/UQCRC_Complex"/>
</dbReference>
<dbReference type="Gene3D" id="3.30.830.10">
    <property type="entry name" value="Metalloenzyme, LuxS/M16 peptidase-like"/>
    <property type="match status" value="2"/>
</dbReference>
<dbReference type="InterPro" id="IPR011765">
    <property type="entry name" value="Pept_M16_N"/>
</dbReference>
<dbReference type="EMBL" id="CP023737">
    <property type="protein sequence ID" value="ATQ68017.1"/>
    <property type="molecule type" value="Genomic_DNA"/>
</dbReference>
<evidence type="ECO:0000259" key="1">
    <source>
        <dbReference type="Pfam" id="PF00675"/>
    </source>
</evidence>
<name>A0A2D2CZ51_METT3</name>
<dbReference type="Pfam" id="PF05193">
    <property type="entry name" value="Peptidase_M16_C"/>
    <property type="match status" value="1"/>
</dbReference>
<keyword evidence="4" id="KW-1185">Reference proteome</keyword>
<feature type="domain" description="Peptidase M16 N-terminal" evidence="1">
    <location>
        <begin position="43"/>
        <end position="171"/>
    </location>
</feature>
<evidence type="ECO:0000259" key="2">
    <source>
        <dbReference type="Pfam" id="PF05193"/>
    </source>
</evidence>
<evidence type="ECO:0000313" key="4">
    <source>
        <dbReference type="Proteomes" id="UP000230709"/>
    </source>
</evidence>
<dbReference type="Proteomes" id="UP000230709">
    <property type="component" value="Chromosome"/>
</dbReference>
<evidence type="ECO:0000313" key="3">
    <source>
        <dbReference type="EMBL" id="ATQ68017.1"/>
    </source>
</evidence>
<sequence>MTAAAVAPAKSRAETIQRIVTPGGVEAWLVESYAVPLVALEFAMRGGAAQDPSGKAGLSTMLAGLLDEGAGPYDSRAFHRAIEDLAIRLGFGCDRDTVSGHLQTLSRNIDPAFELLRLALCEARLDEAAIDRVRGQIIAGLRRDANDPDALVARAFRETAFPDHPYGRPVRGEPDSLESLTRGDLEGLRGRLLATSDLKIGVVGAIDAETLARKLDLVFGALPRRAQLDPVAEIDIHRVGERRIVDLDVPQSTIRFGRPGMQRKDKDYFGAVVVNHILGGGVFTARLFNEVREKRGLAYSVYSHLNEYDHCAMVVGGAATKNERARESLDVIQSQFADLGANGPTADELDKAKKYLTGSYALRFDTSTKIASQLVNLQLDGFEPSYLDERNARIDAVTMEDARRVAKRLLGDGELLVSIAGRPQGL</sequence>
<accession>A0A2D2CZ51</accession>
<protein>
    <submittedName>
        <fullName evidence="3">Insulinase family protein</fullName>
    </submittedName>
</protein>
<dbReference type="KEGG" id="mtw:CQW49_09050"/>
<dbReference type="PANTHER" id="PTHR11851:SF224">
    <property type="entry name" value="PROCESSING PROTEASE"/>
    <property type="match status" value="1"/>
</dbReference>
<dbReference type="GO" id="GO:0046872">
    <property type="term" value="F:metal ion binding"/>
    <property type="evidence" value="ECO:0007669"/>
    <property type="project" value="InterPro"/>
</dbReference>
<dbReference type="STRING" id="595536.GCA_000178815_03344"/>
<dbReference type="AlphaFoldDB" id="A0A2D2CZ51"/>
<proteinExistence type="predicted"/>
<dbReference type="PANTHER" id="PTHR11851">
    <property type="entry name" value="METALLOPROTEASE"/>
    <property type="match status" value="1"/>
</dbReference>
<dbReference type="SUPFAM" id="SSF63411">
    <property type="entry name" value="LuxS/MPP-like metallohydrolase"/>
    <property type="match status" value="2"/>
</dbReference>
<dbReference type="InterPro" id="IPR007863">
    <property type="entry name" value="Peptidase_M16_C"/>
</dbReference>
<dbReference type="InterPro" id="IPR011249">
    <property type="entry name" value="Metalloenz_LuxS/M16"/>
</dbReference>
<reference evidence="4" key="1">
    <citation type="submission" date="2017-10" db="EMBL/GenBank/DDBJ databases">
        <title>Completed PacBio SMRT sequence of Methylosinus trichosporium OB3b reveals presence of a third large plasmid.</title>
        <authorList>
            <person name="Charles T.C."/>
            <person name="Lynch M.D.J."/>
            <person name="Heil J.R."/>
            <person name="Cheng J."/>
        </authorList>
    </citation>
    <scope>NUCLEOTIDE SEQUENCE [LARGE SCALE GENOMIC DNA]</scope>
    <source>
        <strain evidence="4">OB3b</strain>
    </source>
</reference>